<dbReference type="Proteomes" id="UP001149719">
    <property type="component" value="Unassembled WGS sequence"/>
</dbReference>
<comment type="caution">
    <text evidence="2">The sequence shown here is derived from an EMBL/GenBank/DDBJ whole genome shotgun (WGS) entry which is preliminary data.</text>
</comment>
<dbReference type="PANTHER" id="PTHR34801:SF6">
    <property type="entry name" value="SLL1620 PROTEIN"/>
    <property type="match status" value="1"/>
</dbReference>
<protein>
    <submittedName>
        <fullName evidence="2">DUF1499 domain-containing protein</fullName>
    </submittedName>
</protein>
<keyword evidence="1" id="KW-0812">Transmembrane</keyword>
<organism evidence="2 3">
    <name type="scientific">Marinomonas phaeophyticola</name>
    <dbReference type="NCBI Taxonomy" id="3004091"/>
    <lineage>
        <taxon>Bacteria</taxon>
        <taxon>Pseudomonadati</taxon>
        <taxon>Pseudomonadota</taxon>
        <taxon>Gammaproteobacteria</taxon>
        <taxon>Oceanospirillales</taxon>
        <taxon>Oceanospirillaceae</taxon>
        <taxon>Marinomonas</taxon>
    </lineage>
</organism>
<keyword evidence="1" id="KW-0472">Membrane</keyword>
<name>A0ABT4JQC5_9GAMM</name>
<accession>A0ABT4JQC5</accession>
<dbReference type="InterPro" id="IPR010865">
    <property type="entry name" value="DUF1499"/>
</dbReference>
<dbReference type="PANTHER" id="PTHR34801">
    <property type="entry name" value="EXPRESSED PROTEIN"/>
    <property type="match status" value="1"/>
</dbReference>
<sequence length="154" mass="17941">MFRWILVFITALFVGFLFYININNDRPENLGITDGLLMPCPTSPNCISSQAEVSDEVHYVEPIIYKQSYLEMQLLLEKYFLDQGNARIVSSELGYFYVEIKSSFFGFVDDVELYWPEADSVLHIRSASRVGYSDMDVNRDRVLKMKEFISSYQQ</sequence>
<evidence type="ECO:0000313" key="2">
    <source>
        <dbReference type="EMBL" id="MCZ2720576.1"/>
    </source>
</evidence>
<dbReference type="PIRSF" id="PIRSF026426">
    <property type="entry name" value="DUF1499"/>
    <property type="match status" value="1"/>
</dbReference>
<evidence type="ECO:0000256" key="1">
    <source>
        <dbReference type="SAM" id="Phobius"/>
    </source>
</evidence>
<dbReference type="Pfam" id="PF07386">
    <property type="entry name" value="DUF1499"/>
    <property type="match status" value="1"/>
</dbReference>
<keyword evidence="3" id="KW-1185">Reference proteome</keyword>
<feature type="transmembrane region" description="Helical" evidence="1">
    <location>
        <begin position="5"/>
        <end position="22"/>
    </location>
</feature>
<keyword evidence="1" id="KW-1133">Transmembrane helix</keyword>
<gene>
    <name evidence="2" type="ORF">O1D97_02665</name>
</gene>
<proteinExistence type="predicted"/>
<reference evidence="2" key="1">
    <citation type="submission" date="2022-12" db="EMBL/GenBank/DDBJ databases">
        <title>Marinomonas 15G1-11 sp. nov, isolated from marine algae.</title>
        <authorList>
            <person name="Butt M."/>
            <person name="Choi D.G."/>
            <person name="Kim J.M."/>
            <person name="Lee J.K."/>
            <person name="Baek J.H."/>
            <person name="Jeon C.O."/>
        </authorList>
    </citation>
    <scope>NUCLEOTIDE SEQUENCE</scope>
    <source>
        <strain evidence="2">15G1-11</strain>
    </source>
</reference>
<dbReference type="RefSeq" id="WP_269122590.1">
    <property type="nucleotide sequence ID" value="NZ_JAPUBN010000010.1"/>
</dbReference>
<dbReference type="EMBL" id="JAPUBN010000010">
    <property type="protein sequence ID" value="MCZ2720576.1"/>
    <property type="molecule type" value="Genomic_DNA"/>
</dbReference>
<evidence type="ECO:0000313" key="3">
    <source>
        <dbReference type="Proteomes" id="UP001149719"/>
    </source>
</evidence>